<dbReference type="GO" id="GO:0005737">
    <property type="term" value="C:cytoplasm"/>
    <property type="evidence" value="ECO:0007669"/>
    <property type="project" value="TreeGrafter"/>
</dbReference>
<gene>
    <name evidence="2" type="ORF">RMAR00112_LOCUS6949</name>
</gene>
<organism evidence="2">
    <name type="scientific">Rhodosorus marinus</name>
    <dbReference type="NCBI Taxonomy" id="101924"/>
    <lineage>
        <taxon>Eukaryota</taxon>
        <taxon>Rhodophyta</taxon>
        <taxon>Stylonematophyceae</taxon>
        <taxon>Stylonematales</taxon>
        <taxon>Stylonemataceae</taxon>
        <taxon>Rhodosorus</taxon>
    </lineage>
</organism>
<dbReference type="SUPFAM" id="SSF48371">
    <property type="entry name" value="ARM repeat"/>
    <property type="match status" value="1"/>
</dbReference>
<protein>
    <recommendedName>
        <fullName evidence="1">Exportin-1/Importin-beta-like domain-containing protein</fullName>
    </recommendedName>
</protein>
<dbReference type="GO" id="GO:0005049">
    <property type="term" value="F:nuclear export signal receptor activity"/>
    <property type="evidence" value="ECO:0007669"/>
    <property type="project" value="InterPro"/>
</dbReference>
<evidence type="ECO:0000313" key="2">
    <source>
        <dbReference type="EMBL" id="CAE0038990.1"/>
    </source>
</evidence>
<accession>A0A7S3EAA3</accession>
<dbReference type="EMBL" id="HBHW01009231">
    <property type="protein sequence ID" value="CAE0038990.1"/>
    <property type="molecule type" value="Transcribed_RNA"/>
</dbReference>
<dbReference type="Gene3D" id="1.25.10.10">
    <property type="entry name" value="Leucine-rich Repeat Variant"/>
    <property type="match status" value="1"/>
</dbReference>
<dbReference type="Pfam" id="PF08389">
    <property type="entry name" value="Xpo1"/>
    <property type="match status" value="1"/>
</dbReference>
<evidence type="ECO:0000259" key="1">
    <source>
        <dbReference type="Pfam" id="PF08389"/>
    </source>
</evidence>
<dbReference type="GO" id="GO:0042565">
    <property type="term" value="C:RNA nuclear export complex"/>
    <property type="evidence" value="ECO:0007669"/>
    <property type="project" value="TreeGrafter"/>
</dbReference>
<dbReference type="InterPro" id="IPR013598">
    <property type="entry name" value="Exportin-1/Importin-b-like"/>
</dbReference>
<dbReference type="PANTHER" id="PTHR11223:SF3">
    <property type="entry name" value="EXPORTIN-5"/>
    <property type="match status" value="1"/>
</dbReference>
<dbReference type="GO" id="GO:0003723">
    <property type="term" value="F:RNA binding"/>
    <property type="evidence" value="ECO:0007669"/>
    <property type="project" value="TreeGrafter"/>
</dbReference>
<reference evidence="2" key="1">
    <citation type="submission" date="2021-01" db="EMBL/GenBank/DDBJ databases">
        <authorList>
            <person name="Corre E."/>
            <person name="Pelletier E."/>
            <person name="Niang G."/>
            <person name="Scheremetjew M."/>
            <person name="Finn R."/>
            <person name="Kale V."/>
            <person name="Holt S."/>
            <person name="Cochrane G."/>
            <person name="Meng A."/>
            <person name="Brown T."/>
            <person name="Cohen L."/>
        </authorList>
    </citation>
    <scope>NUCLEOTIDE SEQUENCE</scope>
    <source>
        <strain evidence="2">CCMP 769</strain>
    </source>
</reference>
<dbReference type="InterPro" id="IPR045065">
    <property type="entry name" value="XPO1/5"/>
</dbReference>
<proteinExistence type="predicted"/>
<dbReference type="GO" id="GO:0006611">
    <property type="term" value="P:protein export from nucleus"/>
    <property type="evidence" value="ECO:0007669"/>
    <property type="project" value="InterPro"/>
</dbReference>
<name>A0A7S3EAA3_9RHOD</name>
<feature type="domain" description="Exportin-1/Importin-beta-like" evidence="1">
    <location>
        <begin position="106"/>
        <end position="254"/>
    </location>
</feature>
<dbReference type="InterPro" id="IPR016024">
    <property type="entry name" value="ARM-type_fold"/>
</dbReference>
<sequence>MEEYLARIAEAGSLLESGTGEEHVLKQIQDYLESLKQDASPQLLISLAVEILNGEGFSDAAKLIAMHLWRDGVIKTRWQTLDEHTASVAKTQLLKLLRKPGWRRNVAETLALVAADIAVRDWPQRWPTFIDELVEIGCSGDDQAKIACAAIRFLGDEVVNSQETIVASRKQKISAAIVVSLQIIFPFLCGLATQEYTKRQTEQHDADLLLAALSAIEALVNFSPLRVVFEFNVFDACVHLLADEELRGSALDCLDIIVSTRGSSARNCEKLLRDNYFPLLMKTIIDLHALESEYAEDHHEFQRRMCHIFATGGTSFLEPAFGQHSGASGDNIRSGLVPFLEMMLRMAYHRSLAVVSEAVAFWHTYLRTTFSDRDLMSDMASAVISIIAYDLARIEGAKRAGGKNSNLLLSDDVDQPEEILAALVKARSSAIDCARAGVKVSQTVVLKRLCNLYSRAASAFLSPQPVSGFSFEPEGNQSLGLTADLWTALLGLTVLVDGVVTTLQDVDSAEREFLREAFWNMQAVAKSSGPVELVALAAYSLSAFACLKVSLRLPWGEASEVRQLKPIFYGRTRSAGPIQ</sequence>
<dbReference type="PANTHER" id="PTHR11223">
    <property type="entry name" value="EXPORTIN 1/5"/>
    <property type="match status" value="1"/>
</dbReference>
<dbReference type="InterPro" id="IPR011989">
    <property type="entry name" value="ARM-like"/>
</dbReference>
<dbReference type="GO" id="GO:0005634">
    <property type="term" value="C:nucleus"/>
    <property type="evidence" value="ECO:0007669"/>
    <property type="project" value="TreeGrafter"/>
</dbReference>
<dbReference type="AlphaFoldDB" id="A0A7S3EAA3"/>
<dbReference type="GO" id="GO:0006405">
    <property type="term" value="P:RNA export from nucleus"/>
    <property type="evidence" value="ECO:0007669"/>
    <property type="project" value="TreeGrafter"/>
</dbReference>